<organism evidence="2 3">
    <name type="scientific">Mycena pura</name>
    <dbReference type="NCBI Taxonomy" id="153505"/>
    <lineage>
        <taxon>Eukaryota</taxon>
        <taxon>Fungi</taxon>
        <taxon>Dikarya</taxon>
        <taxon>Basidiomycota</taxon>
        <taxon>Agaricomycotina</taxon>
        <taxon>Agaricomycetes</taxon>
        <taxon>Agaricomycetidae</taxon>
        <taxon>Agaricales</taxon>
        <taxon>Marasmiineae</taxon>
        <taxon>Mycenaceae</taxon>
        <taxon>Mycena</taxon>
    </lineage>
</organism>
<evidence type="ECO:0000256" key="1">
    <source>
        <dbReference type="SAM" id="MobiDB-lite"/>
    </source>
</evidence>
<sequence length="241" mass="25887">MPAGPLHTTPPTCATFARVGRMYPTSVGDVAAGGGSGKRPPAVRRGAKTVRIIHVKRNVWSYRSDLVMTGSDWAASGKPCYTALCSSSRTFCAPPPWASTFTFAHLATPVLRTLILTPATSAMGTSSCVNFSRDDDNPDEAFNWPQQHGEGGALSAPLGVPCPRGDQSTEIKDRPIADHVQARDSSHSELLSQGATSQRRSKIDPLHHALQAARLRQSIDVKLHGYWNAITVPLRPTVQAL</sequence>
<dbReference type="AlphaFoldDB" id="A0AAD6YCF7"/>
<feature type="compositionally biased region" description="Polar residues" evidence="1">
    <location>
        <begin position="188"/>
        <end position="198"/>
    </location>
</feature>
<dbReference type="Proteomes" id="UP001219525">
    <property type="component" value="Unassembled WGS sequence"/>
</dbReference>
<reference evidence="2" key="1">
    <citation type="submission" date="2023-03" db="EMBL/GenBank/DDBJ databases">
        <title>Massive genome expansion in bonnet fungi (Mycena s.s.) driven by repeated elements and novel gene families across ecological guilds.</title>
        <authorList>
            <consortium name="Lawrence Berkeley National Laboratory"/>
            <person name="Harder C.B."/>
            <person name="Miyauchi S."/>
            <person name="Viragh M."/>
            <person name="Kuo A."/>
            <person name="Thoen E."/>
            <person name="Andreopoulos B."/>
            <person name="Lu D."/>
            <person name="Skrede I."/>
            <person name="Drula E."/>
            <person name="Henrissat B."/>
            <person name="Morin E."/>
            <person name="Kohler A."/>
            <person name="Barry K."/>
            <person name="LaButti K."/>
            <person name="Morin E."/>
            <person name="Salamov A."/>
            <person name="Lipzen A."/>
            <person name="Mereny Z."/>
            <person name="Hegedus B."/>
            <person name="Baldrian P."/>
            <person name="Stursova M."/>
            <person name="Weitz H."/>
            <person name="Taylor A."/>
            <person name="Grigoriev I.V."/>
            <person name="Nagy L.G."/>
            <person name="Martin F."/>
            <person name="Kauserud H."/>
        </authorList>
    </citation>
    <scope>NUCLEOTIDE SEQUENCE</scope>
    <source>
        <strain evidence="2">9144</strain>
    </source>
</reference>
<feature type="region of interest" description="Disordered" evidence="1">
    <location>
        <begin position="181"/>
        <end position="202"/>
    </location>
</feature>
<gene>
    <name evidence="2" type="ORF">GGX14DRAFT_399482</name>
</gene>
<proteinExistence type="predicted"/>
<keyword evidence="3" id="KW-1185">Reference proteome</keyword>
<dbReference type="EMBL" id="JARJCW010000055">
    <property type="protein sequence ID" value="KAJ7202318.1"/>
    <property type="molecule type" value="Genomic_DNA"/>
</dbReference>
<evidence type="ECO:0000313" key="2">
    <source>
        <dbReference type="EMBL" id="KAJ7202318.1"/>
    </source>
</evidence>
<accession>A0AAD6YCF7</accession>
<protein>
    <submittedName>
        <fullName evidence="2">Uncharacterized protein</fullName>
    </submittedName>
</protein>
<comment type="caution">
    <text evidence="2">The sequence shown here is derived from an EMBL/GenBank/DDBJ whole genome shotgun (WGS) entry which is preliminary data.</text>
</comment>
<evidence type="ECO:0000313" key="3">
    <source>
        <dbReference type="Proteomes" id="UP001219525"/>
    </source>
</evidence>
<name>A0AAD6YCF7_9AGAR</name>